<organism evidence="2 3">
    <name type="scientific">Aeoliella straminimaris</name>
    <dbReference type="NCBI Taxonomy" id="2954799"/>
    <lineage>
        <taxon>Bacteria</taxon>
        <taxon>Pseudomonadati</taxon>
        <taxon>Planctomycetota</taxon>
        <taxon>Planctomycetia</taxon>
        <taxon>Pirellulales</taxon>
        <taxon>Lacipirellulaceae</taxon>
        <taxon>Aeoliella</taxon>
    </lineage>
</organism>
<accession>A0A9X2F7C6</accession>
<reference evidence="2" key="1">
    <citation type="submission" date="2022-06" db="EMBL/GenBank/DDBJ databases">
        <title>Aeoliella straminimaris, a novel planctomycete from sediments.</title>
        <authorList>
            <person name="Vitorino I.R."/>
            <person name="Lage O.M."/>
        </authorList>
    </citation>
    <scope>NUCLEOTIDE SEQUENCE</scope>
    <source>
        <strain evidence="2">ICT_H6.2</strain>
    </source>
</reference>
<feature type="region of interest" description="Disordered" evidence="1">
    <location>
        <begin position="1"/>
        <end position="49"/>
    </location>
</feature>
<dbReference type="AlphaFoldDB" id="A0A9X2F7C6"/>
<feature type="compositionally biased region" description="Low complexity" evidence="1">
    <location>
        <begin position="1"/>
        <end position="19"/>
    </location>
</feature>
<dbReference type="Proteomes" id="UP001155241">
    <property type="component" value="Unassembled WGS sequence"/>
</dbReference>
<proteinExistence type="predicted"/>
<evidence type="ECO:0000313" key="2">
    <source>
        <dbReference type="EMBL" id="MCO6043655.1"/>
    </source>
</evidence>
<evidence type="ECO:0000313" key="3">
    <source>
        <dbReference type="Proteomes" id="UP001155241"/>
    </source>
</evidence>
<protein>
    <submittedName>
        <fullName evidence="2">Uncharacterized protein</fullName>
    </submittedName>
</protein>
<keyword evidence="3" id="KW-1185">Reference proteome</keyword>
<name>A0A9X2F7C6_9BACT</name>
<gene>
    <name evidence="2" type="ORF">NG895_07025</name>
</gene>
<evidence type="ECO:0000256" key="1">
    <source>
        <dbReference type="SAM" id="MobiDB-lite"/>
    </source>
</evidence>
<sequence>MPKQTGASGVAESSGSVSSLLDYASKDRQGANGQQCEQDRGRFGDGGRTPWGIEANQKWLDEPVWTCSYTSKELAISRDTPKPT</sequence>
<comment type="caution">
    <text evidence="2">The sequence shown here is derived from an EMBL/GenBank/DDBJ whole genome shotgun (WGS) entry which is preliminary data.</text>
</comment>
<dbReference type="EMBL" id="JAMXLR010000026">
    <property type="protein sequence ID" value="MCO6043655.1"/>
    <property type="molecule type" value="Genomic_DNA"/>
</dbReference>